<dbReference type="AlphaFoldDB" id="A0A9X3NUS5"/>
<name>A0A9X3NUS5_9ACTN</name>
<reference evidence="1" key="1">
    <citation type="submission" date="2021-10" db="EMBL/GenBank/DDBJ databases">
        <title>Streptomonospora sp. nov., isolated from mangrove soil.</title>
        <authorList>
            <person name="Chen X."/>
            <person name="Ge X."/>
            <person name="Liu W."/>
        </authorList>
    </citation>
    <scope>NUCLEOTIDE SEQUENCE</scope>
    <source>
        <strain evidence="1">S1-112</strain>
    </source>
</reference>
<accession>A0A9X3NUS5</accession>
<proteinExistence type="predicted"/>
<comment type="caution">
    <text evidence="1">The sequence shown here is derived from an EMBL/GenBank/DDBJ whole genome shotgun (WGS) entry which is preliminary data.</text>
</comment>
<dbReference type="EMBL" id="JAJAQC010000012">
    <property type="protein sequence ID" value="MDA0564531.1"/>
    <property type="molecule type" value="Genomic_DNA"/>
</dbReference>
<evidence type="ECO:0000313" key="2">
    <source>
        <dbReference type="Proteomes" id="UP001140076"/>
    </source>
</evidence>
<keyword evidence="2" id="KW-1185">Reference proteome</keyword>
<gene>
    <name evidence="1" type="ORF">LG943_09350</name>
</gene>
<organism evidence="1 2">
    <name type="scientific">Streptomonospora mangrovi</name>
    <dbReference type="NCBI Taxonomy" id="2883123"/>
    <lineage>
        <taxon>Bacteria</taxon>
        <taxon>Bacillati</taxon>
        <taxon>Actinomycetota</taxon>
        <taxon>Actinomycetes</taxon>
        <taxon>Streptosporangiales</taxon>
        <taxon>Nocardiopsidaceae</taxon>
        <taxon>Streptomonospora</taxon>
    </lineage>
</organism>
<protein>
    <submittedName>
        <fullName evidence="1">Uncharacterized protein</fullName>
    </submittedName>
</protein>
<sequence length="76" mass="8680">MTTPAREYTPRPLDREAYARFVAITLVHPTWCAWFSADESGDVYFQAIHHETGDSVGSYDLDRFARRLADADKAGW</sequence>
<evidence type="ECO:0000313" key="1">
    <source>
        <dbReference type="EMBL" id="MDA0564531.1"/>
    </source>
</evidence>
<dbReference type="RefSeq" id="WP_270071812.1">
    <property type="nucleotide sequence ID" value="NZ_JAJAQC010000012.1"/>
</dbReference>
<dbReference type="Proteomes" id="UP001140076">
    <property type="component" value="Unassembled WGS sequence"/>
</dbReference>